<feature type="binding site" evidence="3">
    <location>
        <begin position="26"/>
        <end position="33"/>
    </location>
    <ligand>
        <name>GTP</name>
        <dbReference type="ChEBI" id="CHEBI:37565"/>
    </ligand>
</feature>
<dbReference type="GO" id="GO:0005525">
    <property type="term" value="F:GTP binding"/>
    <property type="evidence" value="ECO:0007669"/>
    <property type="project" value="UniProtKB-KW"/>
</dbReference>
<evidence type="ECO:0000256" key="1">
    <source>
        <dbReference type="ARBA" id="ARBA00022741"/>
    </source>
</evidence>
<keyword evidence="4" id="KW-0460">Magnesium</keyword>
<keyword evidence="7" id="KW-1185">Reference proteome</keyword>
<evidence type="ECO:0000256" key="2">
    <source>
        <dbReference type="ARBA" id="ARBA00023134"/>
    </source>
</evidence>
<dbReference type="Gene3D" id="3.40.50.300">
    <property type="entry name" value="P-loop containing nucleotide triphosphate hydrolases"/>
    <property type="match status" value="1"/>
</dbReference>
<name>A0A673JU86_9TELE</name>
<dbReference type="SMART" id="SM00177">
    <property type="entry name" value="ARF"/>
    <property type="match status" value="1"/>
</dbReference>
<evidence type="ECO:0000313" key="7">
    <source>
        <dbReference type="Proteomes" id="UP000472270"/>
    </source>
</evidence>
<dbReference type="NCBIfam" id="TIGR00231">
    <property type="entry name" value="small_GTP"/>
    <property type="match status" value="1"/>
</dbReference>
<feature type="binding site" evidence="3">
    <location>
        <begin position="123"/>
        <end position="126"/>
    </location>
    <ligand>
        <name>GTP</name>
        <dbReference type="ChEBI" id="CHEBI:37565"/>
    </ligand>
</feature>
<feature type="binding site" evidence="4">
    <location>
        <position position="33"/>
    </location>
    <ligand>
        <name>Mg(2+)</name>
        <dbReference type="ChEBI" id="CHEBI:18420"/>
    </ligand>
</feature>
<feature type="binding site" evidence="3">
    <location>
        <position position="72"/>
    </location>
    <ligand>
        <name>GTP</name>
        <dbReference type="ChEBI" id="CHEBI:37565"/>
    </ligand>
</feature>
<dbReference type="Ensembl" id="ENSSRHT00000055454.1">
    <property type="protein sequence ID" value="ENSSRHP00000053931.1"/>
    <property type="gene ID" value="ENSSRHG00000027169.1"/>
</dbReference>
<dbReference type="SMART" id="SM00178">
    <property type="entry name" value="SAR"/>
    <property type="match status" value="1"/>
</dbReference>
<evidence type="ECO:0000256" key="5">
    <source>
        <dbReference type="RuleBase" id="RU003925"/>
    </source>
</evidence>
<dbReference type="InterPro" id="IPR005225">
    <property type="entry name" value="Small_GTP-bd"/>
</dbReference>
<dbReference type="SUPFAM" id="SSF52540">
    <property type="entry name" value="P-loop containing nucleoside triphosphate hydrolases"/>
    <property type="match status" value="1"/>
</dbReference>
<dbReference type="GO" id="GO:0046872">
    <property type="term" value="F:metal ion binding"/>
    <property type="evidence" value="ECO:0007669"/>
    <property type="project" value="UniProtKB-KW"/>
</dbReference>
<reference evidence="6" key="1">
    <citation type="submission" date="2025-08" db="UniProtKB">
        <authorList>
            <consortium name="Ensembl"/>
        </authorList>
    </citation>
    <scope>IDENTIFICATION</scope>
</reference>
<keyword evidence="4" id="KW-0479">Metal-binding</keyword>
<dbReference type="InterPro" id="IPR024156">
    <property type="entry name" value="Small_GTPase_ARF"/>
</dbReference>
<dbReference type="PANTHER" id="PTHR11711">
    <property type="entry name" value="ADP RIBOSYLATION FACTOR-RELATED"/>
    <property type="match status" value="1"/>
</dbReference>
<evidence type="ECO:0000256" key="3">
    <source>
        <dbReference type="PIRSR" id="PIRSR606689-1"/>
    </source>
</evidence>
<evidence type="ECO:0000256" key="4">
    <source>
        <dbReference type="PIRSR" id="PIRSR606689-2"/>
    </source>
</evidence>
<reference evidence="6" key="2">
    <citation type="submission" date="2025-09" db="UniProtKB">
        <authorList>
            <consortium name="Ensembl"/>
        </authorList>
    </citation>
    <scope>IDENTIFICATION</scope>
</reference>
<proteinExistence type="inferred from homology"/>
<evidence type="ECO:0000313" key="6">
    <source>
        <dbReference type="Ensembl" id="ENSSRHP00000053931.1"/>
    </source>
</evidence>
<dbReference type="Proteomes" id="UP000472270">
    <property type="component" value="Unassembled WGS sequence"/>
</dbReference>
<dbReference type="PROSITE" id="PS51417">
    <property type="entry name" value="ARF"/>
    <property type="match status" value="1"/>
</dbReference>
<dbReference type="InterPro" id="IPR006689">
    <property type="entry name" value="Small_GTPase_ARF/SAR"/>
</dbReference>
<comment type="similarity">
    <text evidence="5">Belongs to the small GTPase superfamily. Arf family.</text>
</comment>
<dbReference type="Pfam" id="PF00025">
    <property type="entry name" value="Arf"/>
    <property type="match status" value="1"/>
</dbReference>
<dbReference type="PRINTS" id="PR00328">
    <property type="entry name" value="SAR1GTPBP"/>
</dbReference>
<accession>A0A673JU86</accession>
<keyword evidence="1 3" id="KW-0547">Nucleotide-binding</keyword>
<dbReference type="FunFam" id="3.40.50.300:FF:000486">
    <property type="entry name" value="E3 ubiquitin-protein ligase TRIM23"/>
    <property type="match status" value="1"/>
</dbReference>
<dbReference type="InterPro" id="IPR027417">
    <property type="entry name" value="P-loop_NTPase"/>
</dbReference>
<protein>
    <submittedName>
        <fullName evidence="6">Tripartite motif containing 23</fullName>
    </submittedName>
</protein>
<organism evidence="6 7">
    <name type="scientific">Sinocyclocheilus rhinocerous</name>
    <dbReference type="NCBI Taxonomy" id="307959"/>
    <lineage>
        <taxon>Eukaryota</taxon>
        <taxon>Metazoa</taxon>
        <taxon>Chordata</taxon>
        <taxon>Craniata</taxon>
        <taxon>Vertebrata</taxon>
        <taxon>Euteleostomi</taxon>
        <taxon>Actinopterygii</taxon>
        <taxon>Neopterygii</taxon>
        <taxon>Teleostei</taxon>
        <taxon>Ostariophysi</taxon>
        <taxon>Cypriniformes</taxon>
        <taxon>Cyprinidae</taxon>
        <taxon>Cyprininae</taxon>
        <taxon>Sinocyclocheilus</taxon>
    </lineage>
</organism>
<dbReference type="AlphaFoldDB" id="A0A673JU86"/>
<sequence>FQLFSCLKDNRVHIGPKMEIRVVTLGLDGAGKTTILFKLKQDEFIGVLSVLGFNVETVEYKNLKFTIWDVGGKHKLRPLWKHYYLNTQGTVTCQSRSCKSHSELAKLLTEKELRDALLLIFANKQEVPGAVSVEEMTELLSLHKLCCGRSWHIQGCDARSGMGLHEGLDWLSRFFHGNSFREM</sequence>
<dbReference type="GO" id="GO:0003924">
    <property type="term" value="F:GTPase activity"/>
    <property type="evidence" value="ECO:0007669"/>
    <property type="project" value="InterPro"/>
</dbReference>
<keyword evidence="2 3" id="KW-0342">GTP-binding</keyword>